<evidence type="ECO:0000259" key="1">
    <source>
        <dbReference type="Pfam" id="PF13460"/>
    </source>
</evidence>
<proteinExistence type="predicted"/>
<dbReference type="EMBL" id="CP023777">
    <property type="protein sequence ID" value="ATL49565.1"/>
    <property type="molecule type" value="Genomic_DNA"/>
</dbReference>
<protein>
    <recommendedName>
        <fullName evidence="1">NAD(P)-binding domain-containing protein</fullName>
    </recommendedName>
</protein>
<dbReference type="Proteomes" id="UP000220133">
    <property type="component" value="Chromosome"/>
</dbReference>
<sequence length="218" mass="24009">MRTALIIGASGLCGKKLTQLLLSDTYFDQVKVFVRTSLPINHPKLVQVLTDFDNLPTISAELKGEALFCCIGTTIKKAGTREAFAKVDLDIPVNFGSLAKQAAVPQMLVISAIGANAGSSNFYLRTKGKMEKALEALDFESLHIFRPSLIDGERSERRLAEKISMMLMRAMNPLLLDGLRKYRSISPGTIVQSMLGASLQQSKGLHIYEYNDMVQPSR</sequence>
<organism evidence="2 3">
    <name type="scientific">Chitinophaga caeni</name>
    <dbReference type="NCBI Taxonomy" id="2029983"/>
    <lineage>
        <taxon>Bacteria</taxon>
        <taxon>Pseudomonadati</taxon>
        <taxon>Bacteroidota</taxon>
        <taxon>Chitinophagia</taxon>
        <taxon>Chitinophagales</taxon>
        <taxon>Chitinophagaceae</taxon>
        <taxon>Chitinophaga</taxon>
    </lineage>
</organism>
<dbReference type="Pfam" id="PF13460">
    <property type="entry name" value="NAD_binding_10"/>
    <property type="match status" value="1"/>
</dbReference>
<dbReference type="KEGG" id="cbae:COR50_21615"/>
<dbReference type="SUPFAM" id="SSF51735">
    <property type="entry name" value="NAD(P)-binding Rossmann-fold domains"/>
    <property type="match status" value="1"/>
</dbReference>
<reference evidence="2 3" key="1">
    <citation type="submission" date="2017-10" db="EMBL/GenBank/DDBJ databases">
        <title>Paenichitinophaga pekingensis gen. nov., sp. nov., isolated from activated sludge.</title>
        <authorList>
            <person name="Jin D."/>
            <person name="Kong X."/>
            <person name="Deng Y."/>
            <person name="Bai Z."/>
        </authorList>
    </citation>
    <scope>NUCLEOTIDE SEQUENCE [LARGE SCALE GENOMIC DNA]</scope>
    <source>
        <strain evidence="2 3">13</strain>
    </source>
</reference>
<dbReference type="InterPro" id="IPR016040">
    <property type="entry name" value="NAD(P)-bd_dom"/>
</dbReference>
<dbReference type="OrthoDB" id="9798632at2"/>
<dbReference type="Gene3D" id="3.40.50.720">
    <property type="entry name" value="NAD(P)-binding Rossmann-like Domain"/>
    <property type="match status" value="1"/>
</dbReference>
<accession>A0A291R063</accession>
<dbReference type="PANTHER" id="PTHR14097">
    <property type="entry name" value="OXIDOREDUCTASE HTATIP2"/>
    <property type="match status" value="1"/>
</dbReference>
<evidence type="ECO:0000313" key="3">
    <source>
        <dbReference type="Proteomes" id="UP000220133"/>
    </source>
</evidence>
<dbReference type="PANTHER" id="PTHR14097:SF7">
    <property type="entry name" value="OXIDOREDUCTASE HTATIP2"/>
    <property type="match status" value="1"/>
</dbReference>
<dbReference type="RefSeq" id="WP_098195932.1">
    <property type="nucleotide sequence ID" value="NZ_CP023777.1"/>
</dbReference>
<feature type="domain" description="NAD(P)-binding" evidence="1">
    <location>
        <begin position="8"/>
        <end position="161"/>
    </location>
</feature>
<keyword evidence="3" id="KW-1185">Reference proteome</keyword>
<name>A0A291R063_9BACT</name>
<dbReference type="InterPro" id="IPR036291">
    <property type="entry name" value="NAD(P)-bd_dom_sf"/>
</dbReference>
<dbReference type="AlphaFoldDB" id="A0A291R063"/>
<evidence type="ECO:0000313" key="2">
    <source>
        <dbReference type="EMBL" id="ATL49565.1"/>
    </source>
</evidence>
<gene>
    <name evidence="2" type="ORF">COR50_21615</name>
</gene>